<dbReference type="GO" id="GO:0005654">
    <property type="term" value="C:nucleoplasm"/>
    <property type="evidence" value="ECO:0007669"/>
    <property type="project" value="TreeGrafter"/>
</dbReference>
<dbReference type="GO" id="GO:0061630">
    <property type="term" value="F:ubiquitin protein ligase activity"/>
    <property type="evidence" value="ECO:0007669"/>
    <property type="project" value="TreeGrafter"/>
</dbReference>
<name>A0A8R1DQ74_CAEJA</name>
<dbReference type="AlphaFoldDB" id="A0A8R1DQ74"/>
<feature type="compositionally biased region" description="Low complexity" evidence="5">
    <location>
        <begin position="916"/>
        <end position="936"/>
    </location>
</feature>
<feature type="domain" description="ZZ-type" evidence="7">
    <location>
        <begin position="161"/>
        <end position="213"/>
    </location>
</feature>
<accession>A0A8R1DQ74</accession>
<feature type="region of interest" description="Disordered" evidence="5">
    <location>
        <begin position="470"/>
        <end position="503"/>
    </location>
</feature>
<evidence type="ECO:0000259" key="6">
    <source>
        <dbReference type="PROSITE" id="PS50089"/>
    </source>
</evidence>
<dbReference type="EnsemblMetazoa" id="CJA09134.1">
    <property type="protein sequence ID" value="CJA09134.1"/>
    <property type="gene ID" value="WBGene00128338"/>
</dbReference>
<feature type="domain" description="RING-type" evidence="6">
    <location>
        <begin position="22"/>
        <end position="63"/>
    </location>
</feature>
<dbReference type="PANTHER" id="PTHR25462:SF305">
    <property type="entry name" value="RING-TYPE DOMAIN-CONTAINING PROTEIN"/>
    <property type="match status" value="1"/>
</dbReference>
<dbReference type="GO" id="GO:0043073">
    <property type="term" value="C:germ cell nucleus"/>
    <property type="evidence" value="ECO:0007669"/>
    <property type="project" value="EnsemblMetazoa"/>
</dbReference>
<dbReference type="InterPro" id="IPR000433">
    <property type="entry name" value="Znf_ZZ"/>
</dbReference>
<dbReference type="PROSITE" id="PS00518">
    <property type="entry name" value="ZF_RING_1"/>
    <property type="match status" value="1"/>
</dbReference>
<dbReference type="Pfam" id="PF13445">
    <property type="entry name" value="zf-RING_UBOX"/>
    <property type="match status" value="1"/>
</dbReference>
<feature type="compositionally biased region" description="Low complexity" evidence="5">
    <location>
        <begin position="650"/>
        <end position="687"/>
    </location>
</feature>
<evidence type="ECO:0000313" key="9">
    <source>
        <dbReference type="Proteomes" id="UP000005237"/>
    </source>
</evidence>
<evidence type="ECO:0000256" key="3">
    <source>
        <dbReference type="ARBA" id="ARBA00022833"/>
    </source>
</evidence>
<dbReference type="PROSITE" id="PS50135">
    <property type="entry name" value="ZF_ZZ_2"/>
    <property type="match status" value="1"/>
</dbReference>
<feature type="compositionally biased region" description="Pro residues" evidence="5">
    <location>
        <begin position="480"/>
        <end position="495"/>
    </location>
</feature>
<dbReference type="InterPro" id="IPR047153">
    <property type="entry name" value="TRIM45/56/19-like"/>
</dbReference>
<organism evidence="8 9">
    <name type="scientific">Caenorhabditis japonica</name>
    <dbReference type="NCBI Taxonomy" id="281687"/>
    <lineage>
        <taxon>Eukaryota</taxon>
        <taxon>Metazoa</taxon>
        <taxon>Ecdysozoa</taxon>
        <taxon>Nematoda</taxon>
        <taxon>Chromadorea</taxon>
        <taxon>Rhabditida</taxon>
        <taxon>Rhabditina</taxon>
        <taxon>Rhabditomorpha</taxon>
        <taxon>Rhabditoidea</taxon>
        <taxon>Rhabditidae</taxon>
        <taxon>Peloderinae</taxon>
        <taxon>Caenorhabditis</taxon>
    </lineage>
</organism>
<dbReference type="SMART" id="SM00184">
    <property type="entry name" value="RING"/>
    <property type="match status" value="1"/>
</dbReference>
<dbReference type="SUPFAM" id="SSF57850">
    <property type="entry name" value="RING/U-box"/>
    <property type="match status" value="2"/>
</dbReference>
<evidence type="ECO:0000256" key="4">
    <source>
        <dbReference type="PROSITE-ProRule" id="PRU00228"/>
    </source>
</evidence>
<keyword evidence="9" id="KW-1185">Reference proteome</keyword>
<dbReference type="InterPro" id="IPR027370">
    <property type="entry name" value="Znf-RING_euk"/>
</dbReference>
<proteinExistence type="predicted"/>
<evidence type="ECO:0000256" key="1">
    <source>
        <dbReference type="ARBA" id="ARBA00022723"/>
    </source>
</evidence>
<dbReference type="GO" id="GO:0040027">
    <property type="term" value="P:negative regulation of vulval development"/>
    <property type="evidence" value="ECO:0007669"/>
    <property type="project" value="EnsemblMetazoa"/>
</dbReference>
<dbReference type="GO" id="GO:0045815">
    <property type="term" value="P:transcription initiation-coupled chromatin remodeling"/>
    <property type="evidence" value="ECO:0007669"/>
    <property type="project" value="EnsemblMetazoa"/>
</dbReference>
<dbReference type="GO" id="GO:0007059">
    <property type="term" value="P:chromosome segregation"/>
    <property type="evidence" value="ECO:0007669"/>
    <property type="project" value="EnsemblMetazoa"/>
</dbReference>
<feature type="compositionally biased region" description="Low complexity" evidence="5">
    <location>
        <begin position="579"/>
        <end position="638"/>
    </location>
</feature>
<dbReference type="GO" id="GO:0008270">
    <property type="term" value="F:zinc ion binding"/>
    <property type="evidence" value="ECO:0007669"/>
    <property type="project" value="UniProtKB-KW"/>
</dbReference>
<sequence>MVDVPGPSNIGTYSQWSDVVECPICYNIYDKPMQMACGHTICSSCVGSLVEQVRTNPENEMHRLHIHRANILGVDQVGLGGFVNQIEEAQFIDIPQMDPREEAAGMRGMMPLPPHRRVDRGTYIKCPECRMVTFVPIDGLPVNYRVQEIVAKVAPLFKDRHLVKHCNTCKEVVASGVYWNCKQCTENSTKICSTCMVRLHNGHEMEEIRILTSKDVREMQEQISKHAQAAYQALEDIKPQLAVLGGSIETDTLDKLSSLIKIFEHLMNTFDNKIEEHTTAEDLQVEVRKAKTIADVYKESITRFNEKLFGAVRAAMKEFWEPFEVLQTELNFNIEPERRPVVDAPARADVRDPQRPQQHQHGEALQVIRPGDVQVVDINQAVQAVIQPIQRRRNDMVMRNPPRVQQAAVHFNNVERQRVRQRVQINGVPIQQQQQQQQQQLAIAPQQMQPLPEQFQRQLHQLLFQHGIPPQPQQQQLQGGPPPMFRAGGPPPQGRPMPGMMAHHPQMMPPHMQQGPPMAAFQAALMNQQQQQQQQMAPRQAQQQMMPPPGHFAAPFQPQHHPHHPMQVAGQMGPVRQRPAQMAQHPMMQQMHMQQAQAPHAHLIPHQQQQQQQQHHHQQNQQQQQMHQVQQQQPQQQQLNDPRNQLVNVMPQQQQQQQAPQMRDAQAQQMPQAPIREPPQWRQQQRPEFPYNNDQMRVQVEEEAEVDQEAEDADEPVERLNPEINAFGAANAHIEQYNDDVLEVEEVAEDENNAPAQLQPIDAQEGEPAVQLEQQNLADPVVVMVAPDGDFVQFQDMRQEVEAIVVGQFNGGVVHHPDVEFNEQQPVFVFGDQEEPAVPEERPLEAAPQNQHALIVGQNHPDMDVNNEQNEADAVAEMPVERIPPATRRSSRREGTVTANGNVATVDAPDTRRTTRSAARCTAQQDEPSSSSSQQPPRSPSPQNVVKRRKMESEEPAQQIPRPPKRRAASSTQGTLTSAAGSSTSASTSSSSSSLAPPTRRNARS</sequence>
<dbReference type="PROSITE" id="PS50089">
    <property type="entry name" value="ZF_RING_2"/>
    <property type="match status" value="1"/>
</dbReference>
<feature type="compositionally biased region" description="Low complexity" evidence="5">
    <location>
        <begin position="527"/>
        <end position="559"/>
    </location>
</feature>
<feature type="region of interest" description="Disordered" evidence="5">
    <location>
        <begin position="527"/>
        <end position="687"/>
    </location>
</feature>
<feature type="compositionally biased region" description="Low complexity" evidence="5">
    <location>
        <begin position="969"/>
        <end position="999"/>
    </location>
</feature>
<dbReference type="PANTHER" id="PTHR25462">
    <property type="entry name" value="BONUS, ISOFORM C-RELATED"/>
    <property type="match status" value="1"/>
</dbReference>
<dbReference type="Proteomes" id="UP000005237">
    <property type="component" value="Unassembled WGS sequence"/>
</dbReference>
<evidence type="ECO:0000259" key="7">
    <source>
        <dbReference type="PROSITE" id="PS50135"/>
    </source>
</evidence>
<protein>
    <submittedName>
        <fullName evidence="8">RING-type domain-containing protein</fullName>
    </submittedName>
</protein>
<dbReference type="InterPro" id="IPR013083">
    <property type="entry name" value="Znf_RING/FYVE/PHD"/>
</dbReference>
<dbReference type="InterPro" id="IPR017907">
    <property type="entry name" value="Znf_RING_CS"/>
</dbReference>
<evidence type="ECO:0000313" key="8">
    <source>
        <dbReference type="EnsemblMetazoa" id="CJA09134.1"/>
    </source>
</evidence>
<feature type="region of interest" description="Disordered" evidence="5">
    <location>
        <begin position="873"/>
        <end position="1005"/>
    </location>
</feature>
<dbReference type="InterPro" id="IPR001841">
    <property type="entry name" value="Znf_RING"/>
</dbReference>
<dbReference type="Gene3D" id="3.30.40.10">
    <property type="entry name" value="Zinc/RING finger domain, C3HC4 (zinc finger)"/>
    <property type="match status" value="1"/>
</dbReference>
<keyword evidence="1" id="KW-0479">Metal-binding</keyword>
<keyword evidence="2 4" id="KW-0863">Zinc-finger</keyword>
<evidence type="ECO:0000256" key="2">
    <source>
        <dbReference type="ARBA" id="ARBA00022771"/>
    </source>
</evidence>
<evidence type="ECO:0000256" key="5">
    <source>
        <dbReference type="SAM" id="MobiDB-lite"/>
    </source>
</evidence>
<keyword evidence="3" id="KW-0862">Zinc</keyword>
<reference evidence="9" key="1">
    <citation type="submission" date="2010-08" db="EMBL/GenBank/DDBJ databases">
        <authorList>
            <consortium name="Caenorhabditis japonica Sequencing Consortium"/>
            <person name="Wilson R.K."/>
        </authorList>
    </citation>
    <scope>NUCLEOTIDE SEQUENCE [LARGE SCALE GENOMIC DNA]</scope>
    <source>
        <strain evidence="9">DF5081</strain>
    </source>
</reference>
<reference evidence="8" key="2">
    <citation type="submission" date="2022-06" db="UniProtKB">
        <authorList>
            <consortium name="EnsemblMetazoa"/>
        </authorList>
    </citation>
    <scope>IDENTIFICATION</scope>
    <source>
        <strain evidence="8">DF5081</strain>
    </source>
</reference>